<comment type="caution">
    <text evidence="2">The sequence shown here is derived from an EMBL/GenBank/DDBJ whole genome shotgun (WGS) entry which is preliminary data.</text>
</comment>
<dbReference type="Proteomes" id="UP000193218">
    <property type="component" value="Unassembled WGS sequence"/>
</dbReference>
<protein>
    <submittedName>
        <fullName evidence="2">Uncharacterized protein</fullName>
    </submittedName>
</protein>
<dbReference type="AlphaFoldDB" id="A0A1Y1UEP0"/>
<feature type="transmembrane region" description="Helical" evidence="1">
    <location>
        <begin position="12"/>
        <end position="33"/>
    </location>
</feature>
<organism evidence="2 3">
    <name type="scientific">Kockovaella imperatae</name>
    <dbReference type="NCBI Taxonomy" id="4999"/>
    <lineage>
        <taxon>Eukaryota</taxon>
        <taxon>Fungi</taxon>
        <taxon>Dikarya</taxon>
        <taxon>Basidiomycota</taxon>
        <taxon>Agaricomycotina</taxon>
        <taxon>Tremellomycetes</taxon>
        <taxon>Tremellales</taxon>
        <taxon>Cuniculitremaceae</taxon>
        <taxon>Kockovaella</taxon>
    </lineage>
</organism>
<keyword evidence="1" id="KW-0812">Transmembrane</keyword>
<evidence type="ECO:0000313" key="2">
    <source>
        <dbReference type="EMBL" id="ORX35997.1"/>
    </source>
</evidence>
<gene>
    <name evidence="2" type="ORF">BD324DRAFT_629803</name>
</gene>
<dbReference type="GeneID" id="33558067"/>
<dbReference type="RefSeq" id="XP_021870126.1">
    <property type="nucleotide sequence ID" value="XM_022016258.1"/>
</dbReference>
<accession>A0A1Y1UEP0</accession>
<name>A0A1Y1UEP0_9TREE</name>
<evidence type="ECO:0000313" key="3">
    <source>
        <dbReference type="Proteomes" id="UP000193218"/>
    </source>
</evidence>
<keyword evidence="1" id="KW-1133">Transmembrane helix</keyword>
<dbReference type="InParanoid" id="A0A1Y1UEP0"/>
<sequence>MSFSSLSDGHLLLSANAIHVGRLMICCSVRGCMMSDVSRMRRRYPSMVWSMHGRHLRRRLRD</sequence>
<reference evidence="2 3" key="1">
    <citation type="submission" date="2017-03" db="EMBL/GenBank/DDBJ databases">
        <title>Widespread Adenine N6-methylation of Active Genes in Fungi.</title>
        <authorList>
            <consortium name="DOE Joint Genome Institute"/>
            <person name="Mondo S.J."/>
            <person name="Dannebaum R.O."/>
            <person name="Kuo R.C."/>
            <person name="Louie K.B."/>
            <person name="Bewick A.J."/>
            <person name="Labutti K."/>
            <person name="Haridas S."/>
            <person name="Kuo A."/>
            <person name="Salamov A."/>
            <person name="Ahrendt S.R."/>
            <person name="Lau R."/>
            <person name="Bowen B.P."/>
            <person name="Lipzen A."/>
            <person name="Sullivan W."/>
            <person name="Andreopoulos W.B."/>
            <person name="Clum A."/>
            <person name="Lindquist E."/>
            <person name="Daum C."/>
            <person name="Northen T.R."/>
            <person name="Ramamoorthy G."/>
            <person name="Schmitz R.J."/>
            <person name="Gryganskyi A."/>
            <person name="Culley D."/>
            <person name="Magnuson J."/>
            <person name="James T.Y."/>
            <person name="O'Malley M.A."/>
            <person name="Stajich J.E."/>
            <person name="Spatafora J.W."/>
            <person name="Visel A."/>
            <person name="Grigoriev I.V."/>
        </authorList>
    </citation>
    <scope>NUCLEOTIDE SEQUENCE [LARGE SCALE GENOMIC DNA]</scope>
    <source>
        <strain evidence="2 3">NRRL Y-17943</strain>
    </source>
</reference>
<evidence type="ECO:0000256" key="1">
    <source>
        <dbReference type="SAM" id="Phobius"/>
    </source>
</evidence>
<dbReference type="EMBL" id="NBSH01000009">
    <property type="protein sequence ID" value="ORX35997.1"/>
    <property type="molecule type" value="Genomic_DNA"/>
</dbReference>
<keyword evidence="1" id="KW-0472">Membrane</keyword>
<keyword evidence="3" id="KW-1185">Reference proteome</keyword>
<proteinExistence type="predicted"/>